<dbReference type="OrthoDB" id="9773088at2"/>
<keyword evidence="2" id="KW-1185">Reference proteome</keyword>
<dbReference type="PANTHER" id="PTHR34475">
    <property type="match status" value="1"/>
</dbReference>
<dbReference type="InterPro" id="IPR010982">
    <property type="entry name" value="Lambda_DNA-bd_dom_sf"/>
</dbReference>
<dbReference type="Gene3D" id="1.10.260.40">
    <property type="entry name" value="lambda repressor-like DNA-binding domains"/>
    <property type="match status" value="1"/>
</dbReference>
<evidence type="ECO:0000313" key="1">
    <source>
        <dbReference type="EMBL" id="ACD96945.1"/>
    </source>
</evidence>
<proteinExistence type="predicted"/>
<dbReference type="InterPro" id="IPR050400">
    <property type="entry name" value="Bact_Cytoskel_RodZ"/>
</dbReference>
<dbReference type="Proteomes" id="UP000002420">
    <property type="component" value="Chromosome"/>
</dbReference>
<dbReference type="RefSeq" id="WP_012471269.1">
    <property type="nucleotide sequence ID" value="NC_010814.1"/>
</dbReference>
<dbReference type="HOGENOM" id="CLU_1238571_0_0_7"/>
<gene>
    <name evidence="1" type="ordered locus">Glov_3239</name>
</gene>
<organism evidence="1 2">
    <name type="scientific">Trichlorobacter lovleyi (strain ATCC BAA-1151 / DSM 17278 / SZ)</name>
    <name type="common">Geobacter lovleyi</name>
    <dbReference type="NCBI Taxonomy" id="398767"/>
    <lineage>
        <taxon>Bacteria</taxon>
        <taxon>Pseudomonadati</taxon>
        <taxon>Thermodesulfobacteriota</taxon>
        <taxon>Desulfuromonadia</taxon>
        <taxon>Geobacterales</taxon>
        <taxon>Geobacteraceae</taxon>
        <taxon>Trichlorobacter</taxon>
    </lineage>
</organism>
<dbReference type="AlphaFoldDB" id="B3EAR2"/>
<dbReference type="PANTHER" id="PTHR34475:SF1">
    <property type="entry name" value="CYTOSKELETON PROTEIN RODZ"/>
    <property type="match status" value="1"/>
</dbReference>
<keyword evidence="1" id="KW-0346">Stress response</keyword>
<name>B3EAR2_TRIL1</name>
<dbReference type="GO" id="GO:0003677">
    <property type="term" value="F:DNA binding"/>
    <property type="evidence" value="ECO:0007669"/>
    <property type="project" value="InterPro"/>
</dbReference>
<dbReference type="eggNOG" id="COG1426">
    <property type="taxonomic scope" value="Bacteria"/>
</dbReference>
<accession>B3EAR2</accession>
<sequence>MEEYYNYLDLLELTPEATPADIRRRYRYLKNLYAGDSIEIRALANDFSDEIRADYLARLDDAFKKLSELPEKSTTGAPLPGPGLDDELRLWLTQVDCFTGATLRNIRERMKVDLKTIFTVTRIQTHFLEAIEGEAFQSFPAEVYLRSYLIEYARFLSLDTQRVLNDYLARYRDWTAQQA</sequence>
<dbReference type="KEGG" id="glo:Glov_3239"/>
<dbReference type="STRING" id="398767.Glov_3239"/>
<evidence type="ECO:0000313" key="2">
    <source>
        <dbReference type="Proteomes" id="UP000002420"/>
    </source>
</evidence>
<dbReference type="EMBL" id="CP001089">
    <property type="protein sequence ID" value="ACD96945.1"/>
    <property type="molecule type" value="Genomic_DNA"/>
</dbReference>
<protein>
    <submittedName>
        <fullName evidence="1">Heat shock protein DnaJ domain protein</fullName>
    </submittedName>
</protein>
<dbReference type="Pfam" id="PF13413">
    <property type="entry name" value="HTH_25"/>
    <property type="match status" value="1"/>
</dbReference>
<reference evidence="1 2" key="1">
    <citation type="submission" date="2008-05" db="EMBL/GenBank/DDBJ databases">
        <title>Complete sequence of chromosome of Geobacter lovleyi SZ.</title>
        <authorList>
            <consortium name="US DOE Joint Genome Institute"/>
            <person name="Lucas S."/>
            <person name="Copeland A."/>
            <person name="Lapidus A."/>
            <person name="Glavina del Rio T."/>
            <person name="Dalin E."/>
            <person name="Tice H."/>
            <person name="Bruce D."/>
            <person name="Goodwin L."/>
            <person name="Pitluck S."/>
            <person name="Chertkov O."/>
            <person name="Meincke L."/>
            <person name="Brettin T."/>
            <person name="Detter J.C."/>
            <person name="Han C."/>
            <person name="Tapia R."/>
            <person name="Kuske C.R."/>
            <person name="Schmutz J."/>
            <person name="Larimer F."/>
            <person name="Land M."/>
            <person name="Hauser L."/>
            <person name="Kyrpides N."/>
            <person name="Mikhailova N."/>
            <person name="Sung Y."/>
            <person name="Fletcher K.E."/>
            <person name="Ritalahti K.M."/>
            <person name="Loeffler F.E."/>
            <person name="Richardson P."/>
        </authorList>
    </citation>
    <scope>NUCLEOTIDE SEQUENCE [LARGE SCALE GENOMIC DNA]</scope>
    <source>
        <strain evidence="2">ATCC BAA-1151 / DSM 17278 / SZ</strain>
    </source>
</reference>